<dbReference type="Proteomes" id="UP000557307">
    <property type="component" value="Unassembled WGS sequence"/>
</dbReference>
<evidence type="ECO:0000256" key="1">
    <source>
        <dbReference type="ARBA" id="ARBA00001913"/>
    </source>
</evidence>
<feature type="domain" description="Sulfatase N-terminal" evidence="8">
    <location>
        <begin position="41"/>
        <end position="361"/>
    </location>
</feature>
<dbReference type="PANTHER" id="PTHR42693">
    <property type="entry name" value="ARYLSULFATASE FAMILY MEMBER"/>
    <property type="match status" value="1"/>
</dbReference>
<evidence type="ECO:0000259" key="8">
    <source>
        <dbReference type="Pfam" id="PF00884"/>
    </source>
</evidence>
<name>A0A840TX62_9BACT</name>
<organism evidence="9 10">
    <name type="scientific">Rhabdobacter roseus</name>
    <dbReference type="NCBI Taxonomy" id="1655419"/>
    <lineage>
        <taxon>Bacteria</taxon>
        <taxon>Pseudomonadati</taxon>
        <taxon>Bacteroidota</taxon>
        <taxon>Cytophagia</taxon>
        <taxon>Cytophagales</taxon>
        <taxon>Cytophagaceae</taxon>
        <taxon>Rhabdobacter</taxon>
    </lineage>
</organism>
<dbReference type="Pfam" id="PF00884">
    <property type="entry name" value="Sulfatase"/>
    <property type="match status" value="1"/>
</dbReference>
<keyword evidence="10" id="KW-1185">Reference proteome</keyword>
<dbReference type="GO" id="GO:0004065">
    <property type="term" value="F:arylsulfatase activity"/>
    <property type="evidence" value="ECO:0007669"/>
    <property type="project" value="TreeGrafter"/>
</dbReference>
<dbReference type="GO" id="GO:0046872">
    <property type="term" value="F:metal ion binding"/>
    <property type="evidence" value="ECO:0007669"/>
    <property type="project" value="UniProtKB-KW"/>
</dbReference>
<keyword evidence="4" id="KW-0732">Signal</keyword>
<dbReference type="Gene3D" id="3.40.720.10">
    <property type="entry name" value="Alkaline Phosphatase, subunit A"/>
    <property type="match status" value="1"/>
</dbReference>
<dbReference type="InterPro" id="IPR050738">
    <property type="entry name" value="Sulfatase"/>
</dbReference>
<evidence type="ECO:0000313" key="10">
    <source>
        <dbReference type="Proteomes" id="UP000557307"/>
    </source>
</evidence>
<evidence type="ECO:0000256" key="2">
    <source>
        <dbReference type="ARBA" id="ARBA00008779"/>
    </source>
</evidence>
<evidence type="ECO:0000313" key="9">
    <source>
        <dbReference type="EMBL" id="MBB5287525.1"/>
    </source>
</evidence>
<keyword evidence="3" id="KW-0479">Metal-binding</keyword>
<dbReference type="PANTHER" id="PTHR42693:SF11">
    <property type="entry name" value="ARYLSULFATASE A"/>
    <property type="match status" value="1"/>
</dbReference>
<evidence type="ECO:0000256" key="4">
    <source>
        <dbReference type="ARBA" id="ARBA00022729"/>
    </source>
</evidence>
<dbReference type="InterPro" id="IPR024607">
    <property type="entry name" value="Sulfatase_CS"/>
</dbReference>
<dbReference type="PROSITE" id="PS00149">
    <property type="entry name" value="SULFATASE_2"/>
    <property type="match status" value="1"/>
</dbReference>
<proteinExistence type="inferred from homology"/>
<accession>A0A840TX62</accession>
<comment type="cofactor">
    <cofactor evidence="1">
        <name>Ca(2+)</name>
        <dbReference type="ChEBI" id="CHEBI:29108"/>
    </cofactor>
</comment>
<evidence type="ECO:0000256" key="3">
    <source>
        <dbReference type="ARBA" id="ARBA00022723"/>
    </source>
</evidence>
<dbReference type="InterPro" id="IPR017850">
    <property type="entry name" value="Alkaline_phosphatase_core_sf"/>
</dbReference>
<reference evidence="9 10" key="1">
    <citation type="submission" date="2020-08" db="EMBL/GenBank/DDBJ databases">
        <title>Genomic Encyclopedia of Type Strains, Phase IV (KMG-IV): sequencing the most valuable type-strain genomes for metagenomic binning, comparative biology and taxonomic classification.</title>
        <authorList>
            <person name="Goeker M."/>
        </authorList>
    </citation>
    <scope>NUCLEOTIDE SEQUENCE [LARGE SCALE GENOMIC DNA]</scope>
    <source>
        <strain evidence="9 10">DSM 105074</strain>
    </source>
</reference>
<keyword evidence="5" id="KW-0378">Hydrolase</keyword>
<dbReference type="InterPro" id="IPR000917">
    <property type="entry name" value="Sulfatase_N"/>
</dbReference>
<keyword evidence="7" id="KW-0325">Glycoprotein</keyword>
<dbReference type="SUPFAM" id="SSF53649">
    <property type="entry name" value="Alkaline phosphatase-like"/>
    <property type="match status" value="1"/>
</dbReference>
<dbReference type="AlphaFoldDB" id="A0A840TX62"/>
<protein>
    <submittedName>
        <fullName evidence="9">Arylsulfatase A-like enzyme</fullName>
    </submittedName>
</protein>
<keyword evidence="6" id="KW-0106">Calcium</keyword>
<dbReference type="RefSeq" id="WP_184179860.1">
    <property type="nucleotide sequence ID" value="NZ_JACHGF010000019.1"/>
</dbReference>
<evidence type="ECO:0000256" key="6">
    <source>
        <dbReference type="ARBA" id="ARBA00022837"/>
    </source>
</evidence>
<evidence type="ECO:0000256" key="7">
    <source>
        <dbReference type="ARBA" id="ARBA00023180"/>
    </source>
</evidence>
<sequence>MSTPATFFSFVRAVCPRLVCLASLIGLTGLDAVQAQKNAKPNFIIIFTDDQGYGDLGCFGHPSIKTPHLDRMAAEGQKWTNFYVAANVCTPSRAGLLTGRLPVRTGMYGDNRRVLFPDSDGGLPQSENTIARLLKTGGYSTAAIGKWHLGHLPAYLPTSHGFDSYYGIPYSNDMDRVNSVEYAESFINPKTEYFQVPILRNTEEIERPADQTTIVKRYTAEAIAYIKANKKKPFFLYMAHSLPHVPLFASADFKGKSERGLYGDVIEEIDWSVGQLLNTLRSEGLDKNTYVVFTSDNGPWAIFNEHGGSAGLLYGAKGTSYEGGVRVPALIWGPGRVRPEVVSSLGSTLDLLPTICKLAGATLPNDRVYDGFDLSGVWLGTGANPRKDLYFYHGSKLFATRQGDFKLYYYKNNPLGYPAKVEKLDEVQLFNLQHDPSEKYNLAAKYPEIIQQMEQQVKIHTAALPIAESVIEKRIQAKN</sequence>
<gene>
    <name evidence="9" type="ORF">HNQ92_005689</name>
</gene>
<dbReference type="EMBL" id="JACHGF010000019">
    <property type="protein sequence ID" value="MBB5287525.1"/>
    <property type="molecule type" value="Genomic_DNA"/>
</dbReference>
<evidence type="ECO:0000256" key="5">
    <source>
        <dbReference type="ARBA" id="ARBA00022801"/>
    </source>
</evidence>
<comment type="caution">
    <text evidence="9">The sequence shown here is derived from an EMBL/GenBank/DDBJ whole genome shotgun (WGS) entry which is preliminary data.</text>
</comment>
<dbReference type="CDD" id="cd16026">
    <property type="entry name" value="GALNS_like"/>
    <property type="match status" value="1"/>
</dbReference>
<dbReference type="Gene3D" id="3.30.1120.10">
    <property type="match status" value="1"/>
</dbReference>
<comment type="similarity">
    <text evidence="2">Belongs to the sulfatase family.</text>
</comment>
<dbReference type="FunFam" id="3.40.720.10:FF:000023">
    <property type="entry name" value="Arylsulfatase A"/>
    <property type="match status" value="1"/>
</dbReference>
<dbReference type="Pfam" id="PF14707">
    <property type="entry name" value="Sulfatase_C"/>
    <property type="match status" value="1"/>
</dbReference>